<dbReference type="InterPro" id="IPR028098">
    <property type="entry name" value="Glyco_trans_4-like_N"/>
</dbReference>
<dbReference type="Proteomes" id="UP000266426">
    <property type="component" value="Unassembled WGS sequence"/>
</dbReference>
<dbReference type="InterPro" id="IPR050194">
    <property type="entry name" value="Glycosyltransferase_grp1"/>
</dbReference>
<keyword evidence="3" id="KW-0808">Transferase</keyword>
<evidence type="ECO:0000259" key="2">
    <source>
        <dbReference type="Pfam" id="PF13439"/>
    </source>
</evidence>
<protein>
    <submittedName>
        <fullName evidence="3">Glycosyltransferase family 1 protein</fullName>
    </submittedName>
</protein>
<gene>
    <name evidence="3" type="ORF">C4541_00290</name>
</gene>
<dbReference type="CDD" id="cd03814">
    <property type="entry name" value="GT4-like"/>
    <property type="match status" value="1"/>
</dbReference>
<dbReference type="EMBL" id="QZJZ01000004">
    <property type="protein sequence ID" value="RJP62164.1"/>
    <property type="molecule type" value="Genomic_DNA"/>
</dbReference>
<accession>A0A3A4R6U5</accession>
<dbReference type="Gene3D" id="3.40.50.2000">
    <property type="entry name" value="Glycogen Phosphorylase B"/>
    <property type="match status" value="2"/>
</dbReference>
<dbReference type="InterPro" id="IPR001296">
    <property type="entry name" value="Glyco_trans_1"/>
</dbReference>
<dbReference type="SUPFAM" id="SSF53756">
    <property type="entry name" value="UDP-Glycosyltransferase/glycogen phosphorylase"/>
    <property type="match status" value="1"/>
</dbReference>
<name>A0A3A4R6U5_9BACT</name>
<evidence type="ECO:0000313" key="3">
    <source>
        <dbReference type="EMBL" id="RJP62164.1"/>
    </source>
</evidence>
<dbReference type="AlphaFoldDB" id="A0A3A4R6U5"/>
<organism evidence="3 4">
    <name type="scientific">Candidatus Auribacter fodinae</name>
    <dbReference type="NCBI Taxonomy" id="2093366"/>
    <lineage>
        <taxon>Bacteria</taxon>
        <taxon>Pseudomonadati</taxon>
        <taxon>Candidatus Auribacterota</taxon>
        <taxon>Candidatus Auribacteria</taxon>
        <taxon>Candidatus Auribacterales</taxon>
        <taxon>Candidatus Auribacteraceae</taxon>
        <taxon>Candidatus Auribacter</taxon>
    </lineage>
</organism>
<feature type="domain" description="Glycosyl transferase family 1" evidence="1">
    <location>
        <begin position="191"/>
        <end position="349"/>
    </location>
</feature>
<dbReference type="GO" id="GO:0016757">
    <property type="term" value="F:glycosyltransferase activity"/>
    <property type="evidence" value="ECO:0007669"/>
    <property type="project" value="InterPro"/>
</dbReference>
<proteinExistence type="predicted"/>
<dbReference type="Pfam" id="PF00534">
    <property type="entry name" value="Glycos_transf_1"/>
    <property type="match status" value="1"/>
</dbReference>
<evidence type="ECO:0000259" key="1">
    <source>
        <dbReference type="Pfam" id="PF00534"/>
    </source>
</evidence>
<evidence type="ECO:0000313" key="4">
    <source>
        <dbReference type="Proteomes" id="UP000266426"/>
    </source>
</evidence>
<dbReference type="PANTHER" id="PTHR45947:SF3">
    <property type="entry name" value="SULFOQUINOVOSYL TRANSFERASE SQD2"/>
    <property type="match status" value="1"/>
</dbReference>
<comment type="caution">
    <text evidence="3">The sequence shown here is derived from an EMBL/GenBank/DDBJ whole genome shotgun (WGS) entry which is preliminary data.</text>
</comment>
<feature type="domain" description="Glycosyltransferase subfamily 4-like N-terminal" evidence="2">
    <location>
        <begin position="14"/>
        <end position="180"/>
    </location>
</feature>
<dbReference type="Pfam" id="PF13439">
    <property type="entry name" value="Glyco_transf_4"/>
    <property type="match status" value="1"/>
</dbReference>
<reference evidence="3 4" key="1">
    <citation type="journal article" date="2017" name="ISME J.">
        <title>Energy and carbon metabolisms in a deep terrestrial subsurface fluid microbial community.</title>
        <authorList>
            <person name="Momper L."/>
            <person name="Jungbluth S.P."/>
            <person name="Lee M.D."/>
            <person name="Amend J.P."/>
        </authorList>
    </citation>
    <scope>NUCLEOTIDE SEQUENCE [LARGE SCALE GENOMIC DNA]</scope>
    <source>
        <strain evidence="3">SURF_26</strain>
    </source>
</reference>
<dbReference type="PANTHER" id="PTHR45947">
    <property type="entry name" value="SULFOQUINOVOSYL TRANSFERASE SQD2"/>
    <property type="match status" value="1"/>
</dbReference>
<sequence length="393" mass="43991">MRVALFRELPLDFPGGVTHVMTLLIDYLVKNGHEVLLFVPDAGSISEYHGAEVFTIDSYQLPLLKNTQFKLAKMDPQSVKKKLVDFNPDIVQVLHPVTLGLVGLSCANDLNIPVVCSYHTQYHLYLDYYKLSVFKPLLWWYTKWMFNKCAIALSPAESVARMMRDGGIKNVHIWGRGADSNLFSPEHRSTAWRKRFIKNPDEKIILYVGRLYKEKNLRRIVSTIKDLRNAQFVFIGDGPEREFLSSAIPDGKAHFTGRLTGKDLSTAFASADIFLFPSRTEGCPNSVMEAVSSGLPVVGVEAYGVSDIVTEGQCGYLYTHGDEGAILSLVQRLIDDDAIRSELSINARNYALRKSWDTIMESLIQNYQSVMSSAFSPKPTIIMSPAPAAIVDN</sequence>